<comment type="caution">
    <text evidence="1">The sequence shown here is derived from an EMBL/GenBank/DDBJ whole genome shotgun (WGS) entry which is preliminary data.</text>
</comment>
<gene>
    <name evidence="1" type="ORF">ZOSMA_262G00140</name>
</gene>
<evidence type="ECO:0000313" key="2">
    <source>
        <dbReference type="Proteomes" id="UP000036987"/>
    </source>
</evidence>
<organism evidence="1 2">
    <name type="scientific">Zostera marina</name>
    <name type="common">Eelgrass</name>
    <dbReference type="NCBI Taxonomy" id="29655"/>
    <lineage>
        <taxon>Eukaryota</taxon>
        <taxon>Viridiplantae</taxon>
        <taxon>Streptophyta</taxon>
        <taxon>Embryophyta</taxon>
        <taxon>Tracheophyta</taxon>
        <taxon>Spermatophyta</taxon>
        <taxon>Magnoliopsida</taxon>
        <taxon>Liliopsida</taxon>
        <taxon>Zosteraceae</taxon>
        <taxon>Zostera</taxon>
    </lineage>
</organism>
<accession>A0A0K9PH71</accession>
<protein>
    <recommendedName>
        <fullName evidence="3">Phosphoglycerate mutase family protein</fullName>
    </recommendedName>
</protein>
<dbReference type="InterPro" id="IPR029033">
    <property type="entry name" value="His_PPase_superfam"/>
</dbReference>
<evidence type="ECO:0000313" key="1">
    <source>
        <dbReference type="EMBL" id="KMZ67580.1"/>
    </source>
</evidence>
<evidence type="ECO:0008006" key="3">
    <source>
        <dbReference type="Google" id="ProtNLM"/>
    </source>
</evidence>
<reference evidence="2" key="1">
    <citation type="journal article" date="2016" name="Nature">
        <title>The genome of the seagrass Zostera marina reveals angiosperm adaptation to the sea.</title>
        <authorList>
            <person name="Olsen J.L."/>
            <person name="Rouze P."/>
            <person name="Verhelst B."/>
            <person name="Lin Y.-C."/>
            <person name="Bayer T."/>
            <person name="Collen J."/>
            <person name="Dattolo E."/>
            <person name="De Paoli E."/>
            <person name="Dittami S."/>
            <person name="Maumus F."/>
            <person name="Michel G."/>
            <person name="Kersting A."/>
            <person name="Lauritano C."/>
            <person name="Lohaus R."/>
            <person name="Toepel M."/>
            <person name="Tonon T."/>
            <person name="Vanneste K."/>
            <person name="Amirebrahimi M."/>
            <person name="Brakel J."/>
            <person name="Bostroem C."/>
            <person name="Chovatia M."/>
            <person name="Grimwood J."/>
            <person name="Jenkins J.W."/>
            <person name="Jueterbock A."/>
            <person name="Mraz A."/>
            <person name="Stam W.T."/>
            <person name="Tice H."/>
            <person name="Bornberg-Bauer E."/>
            <person name="Green P.J."/>
            <person name="Pearson G.A."/>
            <person name="Procaccini G."/>
            <person name="Duarte C.M."/>
            <person name="Schmutz J."/>
            <person name="Reusch T.B.H."/>
            <person name="Van de Peer Y."/>
        </authorList>
    </citation>
    <scope>NUCLEOTIDE SEQUENCE [LARGE SCALE GENOMIC DNA]</scope>
    <source>
        <strain evidence="2">cv. Finnish</strain>
    </source>
</reference>
<dbReference type="AlphaFoldDB" id="A0A0K9PH71"/>
<dbReference type="CDD" id="cd07067">
    <property type="entry name" value="HP_PGM_like"/>
    <property type="match status" value="1"/>
</dbReference>
<dbReference type="Gene3D" id="3.40.50.1240">
    <property type="entry name" value="Phosphoglycerate mutase-like"/>
    <property type="match status" value="1"/>
</dbReference>
<proteinExistence type="predicted"/>
<dbReference type="PANTHER" id="PTHR47623:SF1">
    <property type="entry name" value="OS09G0287300 PROTEIN"/>
    <property type="match status" value="1"/>
</dbReference>
<dbReference type="InterPro" id="IPR013078">
    <property type="entry name" value="His_Pase_superF_clade-1"/>
</dbReference>
<dbReference type="OMA" id="EPLQVPY"/>
<dbReference type="Pfam" id="PF00300">
    <property type="entry name" value="His_Phos_1"/>
    <property type="match status" value="1"/>
</dbReference>
<sequence length="243" mass="26475">MRGGSVGGYYRSVAISSGSFLPNVSSSPPLLLLPADRKRLRFRCSVSVAKVVLVGEDGDGVRSLIKSPRRLILLRHAESSAVDRSLRDHDRPISKGGRNDAADVTHKLQKMGWTPELILSSDAARTQETLEIMQASELEFSKAVVHFMPSFYSVAAMDGQTAAHLQQVICEYSTDKILTLMCMGHNKGWEEAASMFCGTSIELDTCNAALLESKGCSWNEAFASTGLGGWKLHCIVKPDTMSH</sequence>
<dbReference type="STRING" id="29655.A0A0K9PH71"/>
<name>A0A0K9PH71_ZOSMR</name>
<dbReference type="Proteomes" id="UP000036987">
    <property type="component" value="Unassembled WGS sequence"/>
</dbReference>
<dbReference type="EMBL" id="LFYR01000897">
    <property type="protein sequence ID" value="KMZ67580.1"/>
    <property type="molecule type" value="Genomic_DNA"/>
</dbReference>
<dbReference type="SUPFAM" id="SSF53254">
    <property type="entry name" value="Phosphoglycerate mutase-like"/>
    <property type="match status" value="1"/>
</dbReference>
<dbReference type="PANTHER" id="PTHR47623">
    <property type="entry name" value="OS09G0287300 PROTEIN"/>
    <property type="match status" value="1"/>
</dbReference>
<keyword evidence="2" id="KW-1185">Reference proteome</keyword>
<dbReference type="OrthoDB" id="2019724at2759"/>